<feature type="domain" description="HAMP" evidence="2">
    <location>
        <begin position="153"/>
        <end position="206"/>
    </location>
</feature>
<dbReference type="Gene3D" id="6.10.340.10">
    <property type="match status" value="1"/>
</dbReference>
<dbReference type="RefSeq" id="WP_128798861.1">
    <property type="nucleotide sequence ID" value="NZ_CP034669.1"/>
</dbReference>
<dbReference type="GO" id="GO:0016020">
    <property type="term" value="C:membrane"/>
    <property type="evidence" value="ECO:0007669"/>
    <property type="project" value="InterPro"/>
</dbReference>
<dbReference type="Proteomes" id="UP000288758">
    <property type="component" value="Chromosome"/>
</dbReference>
<keyword evidence="1" id="KW-0812">Transmembrane</keyword>
<dbReference type="PROSITE" id="PS50885">
    <property type="entry name" value="HAMP"/>
    <property type="match status" value="1"/>
</dbReference>
<proteinExistence type="predicted"/>
<feature type="transmembrane region" description="Helical" evidence="1">
    <location>
        <begin position="28"/>
        <end position="48"/>
    </location>
</feature>
<accession>A0A410S086</accession>
<evidence type="ECO:0000313" key="4">
    <source>
        <dbReference type="Proteomes" id="UP000288758"/>
    </source>
</evidence>
<gene>
    <name evidence="3" type="ORF">EJ065_6003</name>
</gene>
<feature type="transmembrane region" description="Helical" evidence="1">
    <location>
        <begin position="128"/>
        <end position="151"/>
    </location>
</feature>
<sequence length="245" mass="27294">MTTTTAQAPTTKRRWRNFLLDAPFQLKLTAYIVGVSLVMAALLGIFLVRAANSLMQETATAVDARSAAAEVSRELSGATLSNELMAHMNDPAFEKQFREQAQAIDAKYEAERTAIVAQRAELERHQRLTWWVLGGCLVTFIAVVALATIVVTHRMAGPLFRIKRMMREVAEGQLNPPQHGLREGDELQDVFEAARDMTQRLRAQQTEDARALSEALAQAKTSGATGPWVDELTALETRYRERLAR</sequence>
<dbReference type="InterPro" id="IPR003660">
    <property type="entry name" value="HAMP_dom"/>
</dbReference>
<keyword evidence="1" id="KW-1133">Transmembrane helix</keyword>
<reference evidence="3 4" key="1">
    <citation type="submission" date="2018-12" db="EMBL/GenBank/DDBJ databases">
        <title>Complete Genome Sequence of the Corallopyronin A producing Myxobacterium Corallococcus coralloides B035.</title>
        <authorList>
            <person name="Bouhired S.M."/>
            <person name="Rupp O."/>
            <person name="Blom J."/>
            <person name="Schaeberle T.F."/>
            <person name="Kehraus S."/>
            <person name="Schiefer A."/>
            <person name="Pfarr K."/>
            <person name="Goesmann A."/>
            <person name="Hoerauf A."/>
            <person name="Koenig G.M."/>
        </authorList>
    </citation>
    <scope>NUCLEOTIDE SEQUENCE [LARGE SCALE GENOMIC DNA]</scope>
    <source>
        <strain evidence="3 4">B035</strain>
    </source>
</reference>
<keyword evidence="1" id="KW-0472">Membrane</keyword>
<name>A0A410S086_CORCK</name>
<dbReference type="GO" id="GO:0007165">
    <property type="term" value="P:signal transduction"/>
    <property type="evidence" value="ECO:0007669"/>
    <property type="project" value="InterPro"/>
</dbReference>
<organism evidence="3 4">
    <name type="scientific">Corallococcus coralloides</name>
    <name type="common">Myxococcus coralloides</name>
    <dbReference type="NCBI Taxonomy" id="184914"/>
    <lineage>
        <taxon>Bacteria</taxon>
        <taxon>Pseudomonadati</taxon>
        <taxon>Myxococcota</taxon>
        <taxon>Myxococcia</taxon>
        <taxon>Myxococcales</taxon>
        <taxon>Cystobacterineae</taxon>
        <taxon>Myxococcaceae</taxon>
        <taxon>Corallococcus</taxon>
    </lineage>
</organism>
<evidence type="ECO:0000256" key="1">
    <source>
        <dbReference type="SAM" id="Phobius"/>
    </source>
</evidence>
<dbReference type="AlphaFoldDB" id="A0A410S086"/>
<evidence type="ECO:0000313" key="3">
    <source>
        <dbReference type="EMBL" id="QAT87533.1"/>
    </source>
</evidence>
<protein>
    <submittedName>
        <fullName evidence="3">HAMP domain-containing protein</fullName>
    </submittedName>
</protein>
<dbReference type="EMBL" id="CP034669">
    <property type="protein sequence ID" value="QAT87533.1"/>
    <property type="molecule type" value="Genomic_DNA"/>
</dbReference>
<evidence type="ECO:0000259" key="2">
    <source>
        <dbReference type="PROSITE" id="PS50885"/>
    </source>
</evidence>
<dbReference type="SUPFAM" id="SSF158472">
    <property type="entry name" value="HAMP domain-like"/>
    <property type="match status" value="1"/>
</dbReference>